<keyword evidence="4" id="KW-0496">Mitochondrion</keyword>
<evidence type="ECO:0000256" key="6">
    <source>
        <dbReference type="RuleBase" id="RU004396"/>
    </source>
</evidence>
<dbReference type="GO" id="GO:0030234">
    <property type="term" value="F:enzyme regulator activity"/>
    <property type="evidence" value="ECO:0007669"/>
    <property type="project" value="TreeGrafter"/>
</dbReference>
<keyword evidence="8" id="KW-1185">Reference proteome</keyword>
<dbReference type="GO" id="GO:0006123">
    <property type="term" value="P:mitochondrial electron transport, cytochrome c to oxygen"/>
    <property type="evidence" value="ECO:0007669"/>
    <property type="project" value="TreeGrafter"/>
</dbReference>
<evidence type="ECO:0000313" key="7">
    <source>
        <dbReference type="EMBL" id="ODN84232.1"/>
    </source>
</evidence>
<evidence type="ECO:0000256" key="3">
    <source>
        <dbReference type="ARBA" id="ARBA00022946"/>
    </source>
</evidence>
<comment type="similarity">
    <text evidence="6">Belongs to the cytochrome c oxidase subunit 6A family.</text>
</comment>
<dbReference type="Pfam" id="PF02046">
    <property type="entry name" value="COX6A"/>
    <property type="match status" value="1"/>
</dbReference>
<keyword evidence="5" id="KW-0472">Membrane</keyword>
<dbReference type="Gene3D" id="4.10.95.10">
    <property type="entry name" value="Cytochrome c oxidase, subunit VIa"/>
    <property type="match status" value="1"/>
</dbReference>
<evidence type="ECO:0000313" key="8">
    <source>
        <dbReference type="Proteomes" id="UP000094065"/>
    </source>
</evidence>
<dbReference type="EMBL" id="AWGJ01000001">
    <property type="protein sequence ID" value="ODN84232.1"/>
    <property type="molecule type" value="Genomic_DNA"/>
</dbReference>
<comment type="caution">
    <text evidence="7">The sequence shown here is derived from an EMBL/GenBank/DDBJ whole genome shotgun (WGS) entry which is preliminary data.</text>
</comment>
<dbReference type="GeneID" id="30151537"/>
<evidence type="ECO:0000256" key="2">
    <source>
        <dbReference type="ARBA" id="ARBA00022792"/>
    </source>
</evidence>
<name>A0A1E3I6N0_9TREE</name>
<sequence>MFRAAARSVRPAVRGFSTAAPKAGENAFVANREATRAHAAETTDLWRKISFYVCIPGVIVGALWTYKIEAAHAEHLAHHPEDFSERPVYDYLNIRNKNFPWGRQSAFFNPAVNVEVGEP</sequence>
<dbReference type="RefSeq" id="XP_018998035.1">
    <property type="nucleotide sequence ID" value="XM_019133330.1"/>
</dbReference>
<dbReference type="STRING" id="1295533.A0A1E3I6N0"/>
<gene>
    <name evidence="7" type="ORF">L202_00228</name>
</gene>
<organism evidence="7 8">
    <name type="scientific">Cryptococcus amylolentus CBS 6039</name>
    <dbReference type="NCBI Taxonomy" id="1295533"/>
    <lineage>
        <taxon>Eukaryota</taxon>
        <taxon>Fungi</taxon>
        <taxon>Dikarya</taxon>
        <taxon>Basidiomycota</taxon>
        <taxon>Agaricomycotina</taxon>
        <taxon>Tremellomycetes</taxon>
        <taxon>Tremellales</taxon>
        <taxon>Cryptococcaceae</taxon>
        <taxon>Cryptococcus</taxon>
    </lineage>
</organism>
<dbReference type="InterPro" id="IPR036418">
    <property type="entry name" value="Cyt_c_oxidase_su6a_sf"/>
</dbReference>
<dbReference type="PANTHER" id="PTHR11504:SF0">
    <property type="entry name" value="CYTOCHROME C OXIDASE SUBUNIT"/>
    <property type="match status" value="1"/>
</dbReference>
<reference evidence="7 8" key="1">
    <citation type="submission" date="2016-06" db="EMBL/GenBank/DDBJ databases">
        <title>Evolution of pathogenesis and genome organization in the Tremellales.</title>
        <authorList>
            <person name="Cuomo C."/>
            <person name="Litvintseva A."/>
            <person name="Heitman J."/>
            <person name="Chen Y."/>
            <person name="Sun S."/>
            <person name="Springer D."/>
            <person name="Dromer F."/>
            <person name="Young S."/>
            <person name="Zeng Q."/>
            <person name="Chapman S."/>
            <person name="Gujja S."/>
            <person name="Saif S."/>
            <person name="Birren B."/>
        </authorList>
    </citation>
    <scope>NUCLEOTIDE SEQUENCE [LARGE SCALE GENOMIC DNA]</scope>
    <source>
        <strain evidence="7 8">CBS 6039</strain>
    </source>
</reference>
<comment type="subcellular location">
    <subcellularLocation>
        <location evidence="1">Mitochondrion inner membrane</location>
    </subcellularLocation>
</comment>
<proteinExistence type="inferred from homology"/>
<keyword evidence="3" id="KW-0809">Transit peptide</keyword>
<dbReference type="Proteomes" id="UP000094065">
    <property type="component" value="Unassembled WGS sequence"/>
</dbReference>
<accession>A0A1E3I6N0</accession>
<evidence type="ECO:0000256" key="1">
    <source>
        <dbReference type="ARBA" id="ARBA00004273"/>
    </source>
</evidence>
<evidence type="ECO:0008006" key="9">
    <source>
        <dbReference type="Google" id="ProtNLM"/>
    </source>
</evidence>
<dbReference type="SUPFAM" id="SSF81411">
    <property type="entry name" value="Mitochondrial cytochrome c oxidase subunit VIa"/>
    <property type="match status" value="1"/>
</dbReference>
<keyword evidence="2" id="KW-0999">Mitochondrion inner membrane</keyword>
<protein>
    <recommendedName>
        <fullName evidence="9">Cytochrome c oxidase subunit 6A, mitochondrial</fullName>
    </recommendedName>
</protein>
<dbReference type="AlphaFoldDB" id="A0A1E3I6N0"/>
<dbReference type="InterPro" id="IPR001349">
    <property type="entry name" value="Cyt_c_oxidase_su6a"/>
</dbReference>
<dbReference type="PANTHER" id="PTHR11504">
    <property type="entry name" value="CYTOCHROME C OXIDASE POLYPEPTIDE VIA"/>
    <property type="match status" value="1"/>
</dbReference>
<evidence type="ECO:0000256" key="5">
    <source>
        <dbReference type="ARBA" id="ARBA00023136"/>
    </source>
</evidence>
<dbReference type="OrthoDB" id="5947505at2759"/>
<evidence type="ECO:0000256" key="4">
    <source>
        <dbReference type="ARBA" id="ARBA00023128"/>
    </source>
</evidence>
<dbReference type="GO" id="GO:0005743">
    <property type="term" value="C:mitochondrial inner membrane"/>
    <property type="evidence" value="ECO:0007669"/>
    <property type="project" value="UniProtKB-SubCell"/>
</dbReference>